<reference evidence="2 3" key="1">
    <citation type="submission" date="2016-10" db="EMBL/GenBank/DDBJ databases">
        <title>Paenibacillus species isolates.</title>
        <authorList>
            <person name="Beno S.M."/>
        </authorList>
    </citation>
    <scope>NUCLEOTIDE SEQUENCE [LARGE SCALE GENOMIC DNA]</scope>
    <source>
        <strain evidence="2 3">FSL H7-0744</strain>
    </source>
</reference>
<dbReference type="PANTHER" id="PTHR43162">
    <property type="match status" value="1"/>
</dbReference>
<dbReference type="Gene3D" id="3.40.50.720">
    <property type="entry name" value="NAD(P)-binding Rossmann-like Domain"/>
    <property type="match status" value="1"/>
</dbReference>
<dbReference type="EMBL" id="MPTB01000019">
    <property type="protein sequence ID" value="OMD46632.1"/>
    <property type="molecule type" value="Genomic_DNA"/>
</dbReference>
<dbReference type="RefSeq" id="WP_076111406.1">
    <property type="nucleotide sequence ID" value="NZ_MPTB01000019.1"/>
</dbReference>
<protein>
    <submittedName>
        <fullName evidence="2">Hydroxylase</fullName>
    </submittedName>
</protein>
<accession>A0ABX3HC62</accession>
<dbReference type="InterPro" id="IPR016040">
    <property type="entry name" value="NAD(P)-bd_dom"/>
</dbReference>
<comment type="caution">
    <text evidence="2">The sequence shown here is derived from an EMBL/GenBank/DDBJ whole genome shotgun (WGS) entry which is preliminary data.</text>
</comment>
<dbReference type="SUPFAM" id="SSF51735">
    <property type="entry name" value="NAD(P)-binding Rossmann-fold domains"/>
    <property type="match status" value="1"/>
</dbReference>
<gene>
    <name evidence="2" type="ORF">BSK56_15700</name>
</gene>
<feature type="domain" description="NAD(P)-binding" evidence="1">
    <location>
        <begin position="7"/>
        <end position="99"/>
    </location>
</feature>
<dbReference type="Pfam" id="PF13460">
    <property type="entry name" value="NAD_binding_10"/>
    <property type="match status" value="1"/>
</dbReference>
<evidence type="ECO:0000259" key="1">
    <source>
        <dbReference type="Pfam" id="PF13460"/>
    </source>
</evidence>
<dbReference type="Gene3D" id="3.90.25.10">
    <property type="entry name" value="UDP-galactose 4-epimerase, domain 1"/>
    <property type="match status" value="1"/>
</dbReference>
<dbReference type="InterPro" id="IPR036291">
    <property type="entry name" value="NAD(P)-bd_dom_sf"/>
</dbReference>
<evidence type="ECO:0000313" key="2">
    <source>
        <dbReference type="EMBL" id="OMD46632.1"/>
    </source>
</evidence>
<organism evidence="2 3">
    <name type="scientific">Paenibacillus borealis</name>
    <dbReference type="NCBI Taxonomy" id="160799"/>
    <lineage>
        <taxon>Bacteria</taxon>
        <taxon>Bacillati</taxon>
        <taxon>Bacillota</taxon>
        <taxon>Bacilli</taxon>
        <taxon>Bacillales</taxon>
        <taxon>Paenibacillaceae</taxon>
        <taxon>Paenibacillus</taxon>
    </lineage>
</organism>
<evidence type="ECO:0000313" key="3">
    <source>
        <dbReference type="Proteomes" id="UP000187412"/>
    </source>
</evidence>
<dbReference type="InterPro" id="IPR051604">
    <property type="entry name" value="Ergot_Alk_Oxidoreductase"/>
</dbReference>
<sequence>MKILVTGATGTVGGHIVEQLLSNGVEVRALSRNPKNSSFSPEVHSVAGDLNNPETLQVHLQTVDSLFLITQSEQTEARFLANQRIIQLAKEANIKKIVALMDYEGNSIEKIIQDSGMDWTILRPAEFMKNALYFWAESIQKEGIVRTGFPDALSVRIHEADIAAVAVKALTEEGHHGKIYTLTGPQSLSNRSAVTQISKIIGKPIELIELTEEQVRQNAKIQGFDDEFIEDFIIGMVKNPPESNCKVLPTVEQITGKPARTFAQWVSENKHYFE</sequence>
<dbReference type="PANTHER" id="PTHR43162:SF1">
    <property type="entry name" value="PRESTALK A DIFFERENTIATION PROTEIN A"/>
    <property type="match status" value="1"/>
</dbReference>
<name>A0ABX3HC62_PAEBO</name>
<dbReference type="Proteomes" id="UP000187412">
    <property type="component" value="Unassembled WGS sequence"/>
</dbReference>
<keyword evidence="3" id="KW-1185">Reference proteome</keyword>
<proteinExistence type="predicted"/>